<dbReference type="Proteomes" id="UP001143330">
    <property type="component" value="Unassembled WGS sequence"/>
</dbReference>
<name>A0A9W6NA90_9HYPH</name>
<reference evidence="1" key="1">
    <citation type="journal article" date="2014" name="Int. J. Syst. Evol. Microbiol.">
        <title>Complete genome sequence of Corynebacterium casei LMG S-19264T (=DSM 44701T), isolated from a smear-ripened cheese.</title>
        <authorList>
            <consortium name="US DOE Joint Genome Institute (JGI-PGF)"/>
            <person name="Walter F."/>
            <person name="Albersmeier A."/>
            <person name="Kalinowski J."/>
            <person name="Ruckert C."/>
        </authorList>
    </citation>
    <scope>NUCLEOTIDE SEQUENCE</scope>
    <source>
        <strain evidence="1">VKM B-2789</strain>
    </source>
</reference>
<organism evidence="1 2">
    <name type="scientific">Ancylobacter defluvii</name>
    <dbReference type="NCBI Taxonomy" id="1282440"/>
    <lineage>
        <taxon>Bacteria</taxon>
        <taxon>Pseudomonadati</taxon>
        <taxon>Pseudomonadota</taxon>
        <taxon>Alphaproteobacteria</taxon>
        <taxon>Hyphomicrobiales</taxon>
        <taxon>Xanthobacteraceae</taxon>
        <taxon>Ancylobacter</taxon>
    </lineage>
</organism>
<evidence type="ECO:0000313" key="2">
    <source>
        <dbReference type="Proteomes" id="UP001143330"/>
    </source>
</evidence>
<comment type="caution">
    <text evidence="1">The sequence shown here is derived from an EMBL/GenBank/DDBJ whole genome shotgun (WGS) entry which is preliminary data.</text>
</comment>
<accession>A0A9W6NA90</accession>
<dbReference type="EMBL" id="BSFM01000006">
    <property type="protein sequence ID" value="GLK83307.1"/>
    <property type="molecule type" value="Genomic_DNA"/>
</dbReference>
<protein>
    <recommendedName>
        <fullName evidence="3">Tetratricopeptide repeat protein</fullName>
    </recommendedName>
</protein>
<reference evidence="1" key="2">
    <citation type="submission" date="2023-01" db="EMBL/GenBank/DDBJ databases">
        <authorList>
            <person name="Sun Q."/>
            <person name="Evtushenko L."/>
        </authorList>
    </citation>
    <scope>NUCLEOTIDE SEQUENCE</scope>
    <source>
        <strain evidence="1">VKM B-2789</strain>
    </source>
</reference>
<keyword evidence="2" id="KW-1185">Reference proteome</keyword>
<evidence type="ECO:0000313" key="1">
    <source>
        <dbReference type="EMBL" id="GLK83307.1"/>
    </source>
</evidence>
<proteinExistence type="predicted"/>
<evidence type="ECO:0008006" key="3">
    <source>
        <dbReference type="Google" id="ProtNLM"/>
    </source>
</evidence>
<sequence length="119" mass="13166">MGNIDLRRAPMLWATTRNNLGNAFQTIGAPHDDAEALRGAATAYRLSLEERKANRAPHNHVQTEQSLAVMLFNLVELEQNLAIAEEALGHAIEGRAAAEQLRDLRLQQEKTSPARESGR</sequence>
<gene>
    <name evidence="1" type="ORF">GCM10017653_13760</name>
</gene>
<dbReference type="AlphaFoldDB" id="A0A9W6NA90"/>